<evidence type="ECO:0000313" key="2">
    <source>
        <dbReference type="EMBL" id="MPC59370.1"/>
    </source>
</evidence>
<proteinExistence type="predicted"/>
<evidence type="ECO:0000313" key="3">
    <source>
        <dbReference type="Proteomes" id="UP000324222"/>
    </source>
</evidence>
<gene>
    <name evidence="2" type="ORF">E2C01_053388</name>
</gene>
<sequence>MPIDCTGVIKADRSACGQSLARVEEKAPPISPSNCRGSGLNSRYHYHEPPRSYPTNSKVH</sequence>
<accession>A0A5B7GGF7</accession>
<name>A0A5B7GGF7_PORTR</name>
<protein>
    <submittedName>
        <fullName evidence="2">Uncharacterized protein</fullName>
    </submittedName>
</protein>
<feature type="compositionally biased region" description="Polar residues" evidence="1">
    <location>
        <begin position="32"/>
        <end position="41"/>
    </location>
</feature>
<dbReference type="AlphaFoldDB" id="A0A5B7GGF7"/>
<evidence type="ECO:0000256" key="1">
    <source>
        <dbReference type="SAM" id="MobiDB-lite"/>
    </source>
</evidence>
<dbReference type="EMBL" id="VSRR010016504">
    <property type="protein sequence ID" value="MPC59370.1"/>
    <property type="molecule type" value="Genomic_DNA"/>
</dbReference>
<organism evidence="2 3">
    <name type="scientific">Portunus trituberculatus</name>
    <name type="common">Swimming crab</name>
    <name type="synonym">Neptunus trituberculatus</name>
    <dbReference type="NCBI Taxonomy" id="210409"/>
    <lineage>
        <taxon>Eukaryota</taxon>
        <taxon>Metazoa</taxon>
        <taxon>Ecdysozoa</taxon>
        <taxon>Arthropoda</taxon>
        <taxon>Crustacea</taxon>
        <taxon>Multicrustacea</taxon>
        <taxon>Malacostraca</taxon>
        <taxon>Eumalacostraca</taxon>
        <taxon>Eucarida</taxon>
        <taxon>Decapoda</taxon>
        <taxon>Pleocyemata</taxon>
        <taxon>Brachyura</taxon>
        <taxon>Eubrachyura</taxon>
        <taxon>Portunoidea</taxon>
        <taxon>Portunidae</taxon>
        <taxon>Portuninae</taxon>
        <taxon>Portunus</taxon>
    </lineage>
</organism>
<feature type="region of interest" description="Disordered" evidence="1">
    <location>
        <begin position="26"/>
        <end position="60"/>
    </location>
</feature>
<reference evidence="2 3" key="1">
    <citation type="submission" date="2019-05" db="EMBL/GenBank/DDBJ databases">
        <title>Another draft genome of Portunus trituberculatus and its Hox gene families provides insights of decapod evolution.</title>
        <authorList>
            <person name="Jeong J.-H."/>
            <person name="Song I."/>
            <person name="Kim S."/>
            <person name="Choi T."/>
            <person name="Kim D."/>
            <person name="Ryu S."/>
            <person name="Kim W."/>
        </authorList>
    </citation>
    <scope>NUCLEOTIDE SEQUENCE [LARGE SCALE GENOMIC DNA]</scope>
    <source>
        <tissue evidence="2">Muscle</tissue>
    </source>
</reference>
<keyword evidence="3" id="KW-1185">Reference proteome</keyword>
<dbReference type="Proteomes" id="UP000324222">
    <property type="component" value="Unassembled WGS sequence"/>
</dbReference>
<comment type="caution">
    <text evidence="2">The sequence shown here is derived from an EMBL/GenBank/DDBJ whole genome shotgun (WGS) entry which is preliminary data.</text>
</comment>